<dbReference type="AlphaFoldDB" id="A0A1Y1URL4"/>
<dbReference type="OrthoDB" id="497927at2759"/>
<evidence type="ECO:0000256" key="1">
    <source>
        <dbReference type="SAM" id="MobiDB-lite"/>
    </source>
</evidence>
<dbReference type="PANTHER" id="PTHR47098">
    <property type="entry name" value="PROTEIN MAK32"/>
    <property type="match status" value="1"/>
</dbReference>
<name>A0A1Y1URL4_9TREE</name>
<dbReference type="PANTHER" id="PTHR47098:SF2">
    <property type="entry name" value="PROTEIN MAK32"/>
    <property type="match status" value="1"/>
</dbReference>
<dbReference type="STRING" id="4999.A0A1Y1URL4"/>
<evidence type="ECO:0000313" key="3">
    <source>
        <dbReference type="EMBL" id="ORX40076.1"/>
    </source>
</evidence>
<keyword evidence="3" id="KW-0808">Transferase</keyword>
<dbReference type="SUPFAM" id="SSF53613">
    <property type="entry name" value="Ribokinase-like"/>
    <property type="match status" value="1"/>
</dbReference>
<dbReference type="Pfam" id="PF00294">
    <property type="entry name" value="PfkB"/>
    <property type="match status" value="1"/>
</dbReference>
<dbReference type="GeneID" id="33556606"/>
<dbReference type="GO" id="GO:0016301">
    <property type="term" value="F:kinase activity"/>
    <property type="evidence" value="ECO:0007669"/>
    <property type="project" value="UniProtKB-KW"/>
</dbReference>
<proteinExistence type="predicted"/>
<dbReference type="FunCoup" id="A0A1Y1URL4">
    <property type="interactions" value="1"/>
</dbReference>
<feature type="domain" description="Carbohydrate kinase PfkB" evidence="2">
    <location>
        <begin position="319"/>
        <end position="364"/>
    </location>
</feature>
<keyword evidence="3" id="KW-0418">Kinase</keyword>
<evidence type="ECO:0000313" key="4">
    <source>
        <dbReference type="Proteomes" id="UP000193218"/>
    </source>
</evidence>
<reference evidence="3 4" key="1">
    <citation type="submission" date="2017-03" db="EMBL/GenBank/DDBJ databases">
        <title>Widespread Adenine N6-methylation of Active Genes in Fungi.</title>
        <authorList>
            <consortium name="DOE Joint Genome Institute"/>
            <person name="Mondo S.J."/>
            <person name="Dannebaum R.O."/>
            <person name="Kuo R.C."/>
            <person name="Louie K.B."/>
            <person name="Bewick A.J."/>
            <person name="Labutti K."/>
            <person name="Haridas S."/>
            <person name="Kuo A."/>
            <person name="Salamov A."/>
            <person name="Ahrendt S.R."/>
            <person name="Lau R."/>
            <person name="Bowen B.P."/>
            <person name="Lipzen A."/>
            <person name="Sullivan W."/>
            <person name="Andreopoulos W.B."/>
            <person name="Clum A."/>
            <person name="Lindquist E."/>
            <person name="Daum C."/>
            <person name="Northen T.R."/>
            <person name="Ramamoorthy G."/>
            <person name="Schmitz R.J."/>
            <person name="Gryganskyi A."/>
            <person name="Culley D."/>
            <person name="Magnuson J."/>
            <person name="James T.Y."/>
            <person name="O'Malley M.A."/>
            <person name="Stajich J.E."/>
            <person name="Spatafora J.W."/>
            <person name="Visel A."/>
            <person name="Grigoriev I.V."/>
        </authorList>
    </citation>
    <scope>NUCLEOTIDE SEQUENCE [LARGE SCALE GENOMIC DNA]</scope>
    <source>
        <strain evidence="3 4">NRRL Y-17943</strain>
    </source>
</reference>
<dbReference type="InterPro" id="IPR029056">
    <property type="entry name" value="Ribokinase-like"/>
</dbReference>
<gene>
    <name evidence="3" type="ORF">BD324DRAFT_616167</name>
</gene>
<feature type="compositionally biased region" description="Basic and acidic residues" evidence="1">
    <location>
        <begin position="295"/>
        <end position="313"/>
    </location>
</feature>
<feature type="region of interest" description="Disordered" evidence="1">
    <location>
        <begin position="293"/>
        <end position="313"/>
    </location>
</feature>
<dbReference type="RefSeq" id="XP_021873861.1">
    <property type="nucleotide sequence ID" value="XM_022014798.1"/>
</dbReference>
<organism evidence="3 4">
    <name type="scientific">Kockovaella imperatae</name>
    <dbReference type="NCBI Taxonomy" id="4999"/>
    <lineage>
        <taxon>Eukaryota</taxon>
        <taxon>Fungi</taxon>
        <taxon>Dikarya</taxon>
        <taxon>Basidiomycota</taxon>
        <taxon>Agaricomycotina</taxon>
        <taxon>Tremellomycetes</taxon>
        <taxon>Tremellales</taxon>
        <taxon>Cuniculitremaceae</taxon>
        <taxon>Kockovaella</taxon>
    </lineage>
</organism>
<sequence>MPGSPTERGRVVTLESFIIDTFKRIDDDGVEHPVNRPNEIGGAGPYALVGSRMFLPADMLGMILDYESSSFPDHMASQLQTYGEEMWLFRERQDNMATTKAVNKYYKETRLFEYLNTPILNTPNSLVKTRLARPPPQIIHFVSLVNRALVVLSEVEDLREDGWDPKLFWEPEPTTCHPQYLDLILTIGSQVDILSPNHAEAFNLLSMEEPEDVTTETVRHLVEKATLQLSRCRPKIATVVRAGSLGCCYVETVANWEQSEIAWIPAYWQTQNPDDGCLSPSSDTPVHTITSVLHKSTDDKGKGREQDTLSLGRDVRHPRVVDPTGAGNAFMGGLAAAFSLGCDIEEACIWASVAASFTIEQHGLPHIKNVGGKELWNGDAPMDRVEKLSKRLAWDQAV</sequence>
<dbReference type="Gene3D" id="3.40.1190.20">
    <property type="match status" value="1"/>
</dbReference>
<dbReference type="InterPro" id="IPR011611">
    <property type="entry name" value="PfkB_dom"/>
</dbReference>
<dbReference type="Proteomes" id="UP000193218">
    <property type="component" value="Unassembled WGS sequence"/>
</dbReference>
<comment type="caution">
    <text evidence="3">The sequence shown here is derived from an EMBL/GenBank/DDBJ whole genome shotgun (WGS) entry which is preliminary data.</text>
</comment>
<dbReference type="InParanoid" id="A0A1Y1URL4"/>
<protein>
    <submittedName>
        <fullName evidence="3">Ribokinase-like protein</fullName>
    </submittedName>
</protein>
<dbReference type="EMBL" id="NBSH01000002">
    <property type="protein sequence ID" value="ORX40076.1"/>
    <property type="molecule type" value="Genomic_DNA"/>
</dbReference>
<keyword evidence="4" id="KW-1185">Reference proteome</keyword>
<accession>A0A1Y1URL4</accession>
<evidence type="ECO:0000259" key="2">
    <source>
        <dbReference type="Pfam" id="PF00294"/>
    </source>
</evidence>